<dbReference type="PANTHER" id="PTHR34192">
    <property type="entry name" value="PLASTOCYANIN MAJOR ISOFORM, CHLOROPLASTIC-RELATED"/>
    <property type="match status" value="1"/>
</dbReference>
<organism evidence="12 13">
    <name type="scientific">Apostasia shenzhenica</name>
    <dbReference type="NCBI Taxonomy" id="1088818"/>
    <lineage>
        <taxon>Eukaryota</taxon>
        <taxon>Viridiplantae</taxon>
        <taxon>Streptophyta</taxon>
        <taxon>Embryophyta</taxon>
        <taxon>Tracheophyta</taxon>
        <taxon>Spermatophyta</taxon>
        <taxon>Magnoliopsida</taxon>
        <taxon>Liliopsida</taxon>
        <taxon>Asparagales</taxon>
        <taxon>Orchidaceae</taxon>
        <taxon>Apostasioideae</taxon>
        <taxon>Apostasia</taxon>
    </lineage>
</organism>
<dbReference type="InterPro" id="IPR008972">
    <property type="entry name" value="Cupredoxin"/>
</dbReference>
<evidence type="ECO:0000256" key="8">
    <source>
        <dbReference type="ARBA" id="ARBA00023136"/>
    </source>
</evidence>
<proteinExistence type="inferred from homology"/>
<evidence type="ECO:0000313" key="12">
    <source>
        <dbReference type="EMBL" id="PKA46152.1"/>
    </source>
</evidence>
<dbReference type="OrthoDB" id="197281at2759"/>
<evidence type="ECO:0000256" key="4">
    <source>
        <dbReference type="ARBA" id="ARBA00022723"/>
    </source>
</evidence>
<keyword evidence="3 10" id="KW-0813">Transport</keyword>
<dbReference type="PROSITE" id="PS00196">
    <property type="entry name" value="COPPER_BLUE"/>
    <property type="match status" value="1"/>
</dbReference>
<comment type="cofactor">
    <cofactor evidence="9">
        <name>Cu(2+)</name>
        <dbReference type="ChEBI" id="CHEBI:29036"/>
    </cofactor>
    <text evidence="9">The crystal structure with reduced Cu(1+) has also been determined.</text>
</comment>
<dbReference type="Pfam" id="PF00127">
    <property type="entry name" value="Copper-bind"/>
    <property type="match status" value="1"/>
</dbReference>
<evidence type="ECO:0000256" key="3">
    <source>
        <dbReference type="ARBA" id="ARBA00022448"/>
    </source>
</evidence>
<protein>
    <recommendedName>
        <fullName evidence="10">Plastocyanin</fullName>
    </recommendedName>
</protein>
<dbReference type="InterPro" id="IPR028871">
    <property type="entry name" value="BlueCu_1_BS"/>
</dbReference>
<evidence type="ECO:0000256" key="1">
    <source>
        <dbReference type="ARBA" id="ARBA00004622"/>
    </source>
</evidence>
<feature type="domain" description="Blue (type 1) copper" evidence="11">
    <location>
        <begin position="70"/>
        <end position="167"/>
    </location>
</feature>
<feature type="binding site" evidence="9">
    <location>
        <position position="152"/>
    </location>
    <ligand>
        <name>Cu cation</name>
        <dbReference type="ChEBI" id="CHEBI:23378"/>
    </ligand>
</feature>
<evidence type="ECO:0000256" key="2">
    <source>
        <dbReference type="ARBA" id="ARBA00005338"/>
    </source>
</evidence>
<reference evidence="12 13" key="1">
    <citation type="journal article" date="2017" name="Nature">
        <title>The Apostasia genome and the evolution of orchids.</title>
        <authorList>
            <person name="Zhang G.Q."/>
            <person name="Liu K.W."/>
            <person name="Li Z."/>
            <person name="Lohaus R."/>
            <person name="Hsiao Y.Y."/>
            <person name="Niu S.C."/>
            <person name="Wang J.Y."/>
            <person name="Lin Y.C."/>
            <person name="Xu Q."/>
            <person name="Chen L.J."/>
            <person name="Yoshida K."/>
            <person name="Fujiwara S."/>
            <person name="Wang Z.W."/>
            <person name="Zhang Y.Q."/>
            <person name="Mitsuda N."/>
            <person name="Wang M."/>
            <person name="Liu G.H."/>
            <person name="Pecoraro L."/>
            <person name="Huang H.X."/>
            <person name="Xiao X.J."/>
            <person name="Lin M."/>
            <person name="Wu X.Y."/>
            <person name="Wu W.L."/>
            <person name="Chen Y.Y."/>
            <person name="Chang S.B."/>
            <person name="Sakamoto S."/>
            <person name="Ohme-Takagi M."/>
            <person name="Yagi M."/>
            <person name="Zeng S.J."/>
            <person name="Shen C.Y."/>
            <person name="Yeh C.M."/>
            <person name="Luo Y.B."/>
            <person name="Tsai W.C."/>
            <person name="Van de Peer Y."/>
            <person name="Liu Z.J."/>
        </authorList>
    </citation>
    <scope>NUCLEOTIDE SEQUENCE [LARGE SCALE GENOMIC DNA]</scope>
    <source>
        <strain evidence="13">cv. Shenzhen</strain>
        <tissue evidence="12">Stem</tissue>
    </source>
</reference>
<dbReference type="PRINTS" id="PR00157">
    <property type="entry name" value="PLASTOCYANIN"/>
</dbReference>
<keyword evidence="6 9" id="KW-0186">Copper</keyword>
<dbReference type="NCBIfam" id="TIGR02656">
    <property type="entry name" value="cyanin_plasto"/>
    <property type="match status" value="1"/>
</dbReference>
<keyword evidence="13" id="KW-1185">Reference proteome</keyword>
<dbReference type="GO" id="GO:0009055">
    <property type="term" value="F:electron transfer activity"/>
    <property type="evidence" value="ECO:0007669"/>
    <property type="project" value="UniProtKB-UniRule"/>
</dbReference>
<keyword evidence="8 10" id="KW-0472">Membrane</keyword>
<evidence type="ECO:0000256" key="7">
    <source>
        <dbReference type="ARBA" id="ARBA00023078"/>
    </source>
</evidence>
<comment type="subcellular location">
    <subcellularLocation>
        <location evidence="1 10">Plastid</location>
        <location evidence="1 10">Chloroplast thylakoid membrane</location>
        <topology evidence="1 10">Peripheral membrane protein</topology>
        <orientation evidence="1 10">Lumenal side</orientation>
    </subcellularLocation>
</comment>
<dbReference type="STRING" id="1088818.A0A2H9ZS79"/>
<keyword evidence="7 10" id="KW-0793">Thylakoid</keyword>
<name>A0A2H9ZS79_9ASPA</name>
<dbReference type="EMBL" id="KZ454427">
    <property type="protein sequence ID" value="PKA46152.1"/>
    <property type="molecule type" value="Genomic_DNA"/>
</dbReference>
<feature type="binding site" evidence="9">
    <location>
        <position position="155"/>
    </location>
    <ligand>
        <name>Cu cation</name>
        <dbReference type="ChEBI" id="CHEBI:23378"/>
    </ligand>
</feature>
<feature type="binding site" evidence="9">
    <location>
        <position position="105"/>
    </location>
    <ligand>
        <name>Cu cation</name>
        <dbReference type="ChEBI" id="CHEBI:23378"/>
    </ligand>
</feature>
<dbReference type="CDD" id="cd04219">
    <property type="entry name" value="Plastocyanin"/>
    <property type="match status" value="1"/>
</dbReference>
<evidence type="ECO:0000256" key="9">
    <source>
        <dbReference type="PIRSR" id="PIRSR602387-1"/>
    </source>
</evidence>
<evidence type="ECO:0000313" key="13">
    <source>
        <dbReference type="Proteomes" id="UP000236161"/>
    </source>
</evidence>
<dbReference type="GO" id="GO:0009535">
    <property type="term" value="C:chloroplast thylakoid membrane"/>
    <property type="evidence" value="ECO:0007669"/>
    <property type="project" value="UniProtKB-SubCell"/>
</dbReference>
<comment type="similarity">
    <text evidence="2 10">Belongs to the plastocyanin family.</text>
</comment>
<evidence type="ECO:0000256" key="5">
    <source>
        <dbReference type="ARBA" id="ARBA00022982"/>
    </source>
</evidence>
<evidence type="ECO:0000256" key="10">
    <source>
        <dbReference type="RuleBase" id="RU363020"/>
    </source>
</evidence>
<accession>A0A2H9ZS79</accession>
<dbReference type="AlphaFoldDB" id="A0A2H9ZS79"/>
<evidence type="ECO:0000256" key="6">
    <source>
        <dbReference type="ARBA" id="ARBA00023008"/>
    </source>
</evidence>
<keyword evidence="4 9" id="KW-0479">Metal-binding</keyword>
<dbReference type="InterPro" id="IPR000923">
    <property type="entry name" value="BlueCu_1"/>
</dbReference>
<dbReference type="InterPro" id="IPR001235">
    <property type="entry name" value="Copper_blue_Plastocyanin"/>
</dbReference>
<keyword evidence="5 10" id="KW-0249">Electron transport</keyword>
<gene>
    <name evidence="12" type="primary">PETE</name>
    <name evidence="12" type="ORF">AXF42_Ash015444</name>
</gene>
<dbReference type="PANTHER" id="PTHR34192:SF10">
    <property type="entry name" value="PLASTOCYANIN MAJOR ISOFORM, CHLOROPLASTIC-RELATED"/>
    <property type="match status" value="1"/>
</dbReference>
<feature type="binding site" evidence="9">
    <location>
        <position position="160"/>
    </location>
    <ligand>
        <name>Cu cation</name>
        <dbReference type="ChEBI" id="CHEBI:23378"/>
    </ligand>
</feature>
<dbReference type="GO" id="GO:0005507">
    <property type="term" value="F:copper ion binding"/>
    <property type="evidence" value="ECO:0007669"/>
    <property type="project" value="UniProtKB-UniRule"/>
</dbReference>
<dbReference type="InterPro" id="IPR002387">
    <property type="entry name" value="Plastocyanin"/>
</dbReference>
<dbReference type="SUPFAM" id="SSF49503">
    <property type="entry name" value="Cupredoxins"/>
    <property type="match status" value="1"/>
</dbReference>
<dbReference type="PRINTS" id="PR00156">
    <property type="entry name" value="COPPERBLUE"/>
</dbReference>
<dbReference type="Gene3D" id="2.60.40.420">
    <property type="entry name" value="Cupredoxins - blue copper proteins"/>
    <property type="match status" value="1"/>
</dbReference>
<dbReference type="GO" id="GO:0009543">
    <property type="term" value="C:chloroplast thylakoid lumen"/>
    <property type="evidence" value="ECO:0007669"/>
    <property type="project" value="TreeGrafter"/>
</dbReference>
<comment type="function">
    <text evidence="10">Participates in electron transfer between P700 and the cytochrome b6-f complex in photosystem I.</text>
</comment>
<evidence type="ECO:0000259" key="11">
    <source>
        <dbReference type="Pfam" id="PF00127"/>
    </source>
</evidence>
<dbReference type="Proteomes" id="UP000236161">
    <property type="component" value="Unassembled WGS sequence"/>
</dbReference>
<sequence length="167" mass="16750">MAAMASAAATIPSFSSLKACLSPACASLPAAKAPMADAGFPKASLKTVGLAAAAAAATVTMAASNALALEVLLGGNGGTLEFIPSDFTVAAGETVVFKNNAAFPHNVVFDEDEIPSGVDAEAISMSDVDLLNAPGETYSVTLKEKGSYTFYCTPHKSAGMVGKVTVN</sequence>